<feature type="region of interest" description="Disordered" evidence="8">
    <location>
        <begin position="1"/>
        <end position="60"/>
    </location>
</feature>
<evidence type="ECO:0000256" key="4">
    <source>
        <dbReference type="ARBA" id="ARBA00023159"/>
    </source>
</evidence>
<dbReference type="PRINTS" id="PR00367">
    <property type="entry name" value="ETHRSPELEMNT"/>
</dbReference>
<sequence length="242" mass="27095">MSVMAMGEDQHETPQNQLKPTPLESKRCPNSKTNKKRTAQKQQQQQQEAPLRQRDNQFRGVRKRRWGRYVSEIRLPGQKTRIWLGSFGSAEMAARAYDSAALFLKGNLASLNFPDMAHSLPRPESSSRRDIQSAAAKAALPLSDQNINHSASASASSSSSEEDFWCGFDFDFDFDFDFNMCTTSSFQQVNNAAAEAPPLFMMSPLRFDSVSVDLSQPQDLTGLPMPSPTTDDELFLASYLHM</sequence>
<dbReference type="Gene3D" id="3.30.730.10">
    <property type="entry name" value="AP2/ERF domain"/>
    <property type="match status" value="1"/>
</dbReference>
<proteinExistence type="inferred from homology"/>
<dbReference type="PANTHER" id="PTHR31985:SF233">
    <property type="entry name" value="ETHYLENE-RESPONSIVE TRANSCRIPTION FACTOR ERF039"/>
    <property type="match status" value="1"/>
</dbReference>
<dbReference type="GO" id="GO:0003677">
    <property type="term" value="F:DNA binding"/>
    <property type="evidence" value="ECO:0007669"/>
    <property type="project" value="UniProtKB-KW"/>
</dbReference>
<dbReference type="InterPro" id="IPR036955">
    <property type="entry name" value="AP2/ERF_dom_sf"/>
</dbReference>
<dbReference type="FunFam" id="3.30.730.10:FF:000001">
    <property type="entry name" value="Ethylene-responsive transcription factor 2"/>
    <property type="match status" value="1"/>
</dbReference>
<keyword evidence="11" id="KW-1185">Reference proteome</keyword>
<accession>A0AAW0LZZ2</accession>
<dbReference type="SMART" id="SM00380">
    <property type="entry name" value="AP2"/>
    <property type="match status" value="1"/>
</dbReference>
<dbReference type="PROSITE" id="PS51032">
    <property type="entry name" value="AP2_ERF"/>
    <property type="match status" value="1"/>
</dbReference>
<evidence type="ECO:0000259" key="9">
    <source>
        <dbReference type="PROSITE" id="PS51032"/>
    </source>
</evidence>
<comment type="subcellular location">
    <subcellularLocation>
        <location evidence="1">Nucleus</location>
    </subcellularLocation>
</comment>
<organism evidence="10 11">
    <name type="scientific">Quercus suber</name>
    <name type="common">Cork oak</name>
    <dbReference type="NCBI Taxonomy" id="58331"/>
    <lineage>
        <taxon>Eukaryota</taxon>
        <taxon>Viridiplantae</taxon>
        <taxon>Streptophyta</taxon>
        <taxon>Embryophyta</taxon>
        <taxon>Tracheophyta</taxon>
        <taxon>Spermatophyta</taxon>
        <taxon>Magnoliopsida</taxon>
        <taxon>eudicotyledons</taxon>
        <taxon>Gunneridae</taxon>
        <taxon>Pentapetalae</taxon>
        <taxon>rosids</taxon>
        <taxon>fabids</taxon>
        <taxon>Fagales</taxon>
        <taxon>Fagaceae</taxon>
        <taxon>Quercus</taxon>
    </lineage>
</organism>
<protein>
    <submittedName>
        <fullName evidence="10">Ethylene-responsive transcription factor tiny</fullName>
    </submittedName>
</protein>
<dbReference type="EMBL" id="PKMF04000040">
    <property type="protein sequence ID" value="KAK7856041.1"/>
    <property type="molecule type" value="Genomic_DNA"/>
</dbReference>
<evidence type="ECO:0000256" key="8">
    <source>
        <dbReference type="SAM" id="MobiDB-lite"/>
    </source>
</evidence>
<evidence type="ECO:0000313" key="10">
    <source>
        <dbReference type="EMBL" id="KAK7856041.1"/>
    </source>
</evidence>
<evidence type="ECO:0000256" key="6">
    <source>
        <dbReference type="ARBA" id="ARBA00023242"/>
    </source>
</evidence>
<keyword evidence="6" id="KW-0539">Nucleus</keyword>
<dbReference type="Pfam" id="PF00847">
    <property type="entry name" value="AP2"/>
    <property type="match status" value="1"/>
</dbReference>
<dbReference type="CDD" id="cd00018">
    <property type="entry name" value="AP2"/>
    <property type="match status" value="1"/>
</dbReference>
<dbReference type="InterPro" id="IPR001471">
    <property type="entry name" value="AP2/ERF_dom"/>
</dbReference>
<dbReference type="InterPro" id="IPR016177">
    <property type="entry name" value="DNA-bd_dom_sf"/>
</dbReference>
<name>A0AAW0LZZ2_QUESU</name>
<reference evidence="10 11" key="1">
    <citation type="journal article" date="2018" name="Sci. Data">
        <title>The draft genome sequence of cork oak.</title>
        <authorList>
            <person name="Ramos A.M."/>
            <person name="Usie A."/>
            <person name="Barbosa P."/>
            <person name="Barros P.M."/>
            <person name="Capote T."/>
            <person name="Chaves I."/>
            <person name="Simoes F."/>
            <person name="Abreu I."/>
            <person name="Carrasquinho I."/>
            <person name="Faro C."/>
            <person name="Guimaraes J.B."/>
            <person name="Mendonca D."/>
            <person name="Nobrega F."/>
            <person name="Rodrigues L."/>
            <person name="Saibo N.J.M."/>
            <person name="Varela M.C."/>
            <person name="Egas C."/>
            <person name="Matos J."/>
            <person name="Miguel C.M."/>
            <person name="Oliveira M.M."/>
            <person name="Ricardo C.P."/>
            <person name="Goncalves S."/>
        </authorList>
    </citation>
    <scope>NUCLEOTIDE SEQUENCE [LARGE SCALE GENOMIC DNA]</scope>
    <source>
        <strain evidence="11">cv. HL8</strain>
    </source>
</reference>
<dbReference type="SUPFAM" id="SSF54171">
    <property type="entry name" value="DNA-binding domain"/>
    <property type="match status" value="1"/>
</dbReference>
<evidence type="ECO:0000256" key="5">
    <source>
        <dbReference type="ARBA" id="ARBA00023163"/>
    </source>
</evidence>
<dbReference type="Gramene" id="rna-CFP56_25345">
    <property type="protein sequence ID" value="cds-POE45212.1"/>
    <property type="gene ID" value="gene-CFP56_25345"/>
</dbReference>
<comment type="similarity">
    <text evidence="7">Belongs to the AP2/ERF transcription factor family. ERF subfamily.</text>
</comment>
<comment type="caution">
    <text evidence="10">The sequence shown here is derived from an EMBL/GenBank/DDBJ whole genome shotgun (WGS) entry which is preliminary data.</text>
</comment>
<dbReference type="PANTHER" id="PTHR31985">
    <property type="entry name" value="ETHYLENE-RESPONSIVE TRANSCRIPTION FACTOR ERF042-RELATED"/>
    <property type="match status" value="1"/>
</dbReference>
<dbReference type="GO" id="GO:0003700">
    <property type="term" value="F:DNA-binding transcription factor activity"/>
    <property type="evidence" value="ECO:0007669"/>
    <property type="project" value="InterPro"/>
</dbReference>
<dbReference type="GO" id="GO:0005634">
    <property type="term" value="C:nucleus"/>
    <property type="evidence" value="ECO:0007669"/>
    <property type="project" value="UniProtKB-SubCell"/>
</dbReference>
<evidence type="ECO:0000256" key="3">
    <source>
        <dbReference type="ARBA" id="ARBA00023125"/>
    </source>
</evidence>
<gene>
    <name evidence="10" type="primary">TINY_1</name>
    <name evidence="10" type="ORF">CFP56_025463</name>
</gene>
<keyword evidence="5" id="KW-0804">Transcription</keyword>
<keyword evidence="4" id="KW-0010">Activator</keyword>
<evidence type="ECO:0000256" key="2">
    <source>
        <dbReference type="ARBA" id="ARBA00023015"/>
    </source>
</evidence>
<keyword evidence="3" id="KW-0238">DNA-binding</keyword>
<dbReference type="AlphaFoldDB" id="A0AAW0LZZ2"/>
<dbReference type="InterPro" id="IPR051032">
    <property type="entry name" value="AP2/ERF_TF_ERF_subfamily"/>
</dbReference>
<evidence type="ECO:0000256" key="1">
    <source>
        <dbReference type="ARBA" id="ARBA00004123"/>
    </source>
</evidence>
<evidence type="ECO:0000256" key="7">
    <source>
        <dbReference type="ARBA" id="ARBA00024343"/>
    </source>
</evidence>
<feature type="domain" description="AP2/ERF" evidence="9">
    <location>
        <begin position="57"/>
        <end position="114"/>
    </location>
</feature>
<evidence type="ECO:0000313" key="11">
    <source>
        <dbReference type="Proteomes" id="UP000237347"/>
    </source>
</evidence>
<dbReference type="Proteomes" id="UP000237347">
    <property type="component" value="Unassembled WGS sequence"/>
</dbReference>
<keyword evidence="2" id="KW-0805">Transcription regulation</keyword>